<keyword evidence="5" id="KW-0460">Magnesium</keyword>
<dbReference type="RefSeq" id="WP_289961166.1">
    <property type="nucleotide sequence ID" value="NZ_JAUEOZ010000001.1"/>
</dbReference>
<comment type="similarity">
    <text evidence="2">Belongs to the Nudix hydrolase family.</text>
</comment>
<dbReference type="Proteomes" id="UP001169719">
    <property type="component" value="Unassembled WGS sequence"/>
</dbReference>
<feature type="transmembrane region" description="Helical" evidence="6">
    <location>
        <begin position="205"/>
        <end position="229"/>
    </location>
</feature>
<dbReference type="CDD" id="cd02883">
    <property type="entry name" value="NUDIX_Hydrolase"/>
    <property type="match status" value="1"/>
</dbReference>
<reference evidence="8" key="1">
    <citation type="submission" date="2024-05" db="EMBL/GenBank/DDBJ databases">
        <title>Genome Sequences of Four Agar- Degrading Marine Bacteria.</title>
        <authorList>
            <person name="Phillips E.K."/>
            <person name="Shaffer J.C."/>
            <person name="Henson M.W."/>
            <person name="Temperton B."/>
            <person name="Thrash C.J."/>
            <person name="Martin M.O."/>
        </authorList>
    </citation>
    <scope>NUCLEOTIDE SEQUENCE</scope>
    <source>
        <strain evidence="8">EKP203</strain>
    </source>
</reference>
<dbReference type="Pfam" id="PF00293">
    <property type="entry name" value="NUDIX"/>
    <property type="match status" value="1"/>
</dbReference>
<feature type="transmembrane region" description="Helical" evidence="6">
    <location>
        <begin position="439"/>
        <end position="463"/>
    </location>
</feature>
<dbReference type="InterPro" id="IPR015797">
    <property type="entry name" value="NUDIX_hydrolase-like_dom_sf"/>
</dbReference>
<evidence type="ECO:0000256" key="5">
    <source>
        <dbReference type="ARBA" id="ARBA00022842"/>
    </source>
</evidence>
<evidence type="ECO:0000256" key="3">
    <source>
        <dbReference type="ARBA" id="ARBA00022723"/>
    </source>
</evidence>
<dbReference type="PROSITE" id="PS00893">
    <property type="entry name" value="NUDIX_BOX"/>
    <property type="match status" value="1"/>
</dbReference>
<keyword evidence="6" id="KW-1133">Transmembrane helix</keyword>
<feature type="transmembrane region" description="Helical" evidence="6">
    <location>
        <begin position="331"/>
        <end position="350"/>
    </location>
</feature>
<feature type="transmembrane region" description="Helical" evidence="6">
    <location>
        <begin position="386"/>
        <end position="403"/>
    </location>
</feature>
<feature type="transmembrane region" description="Helical" evidence="6">
    <location>
        <begin position="303"/>
        <end position="325"/>
    </location>
</feature>
<accession>A0ABT7XZ23</accession>
<keyword evidence="4" id="KW-0378">Hydrolase</keyword>
<feature type="transmembrane region" description="Helical" evidence="6">
    <location>
        <begin position="415"/>
        <end position="433"/>
    </location>
</feature>
<dbReference type="PROSITE" id="PS51462">
    <property type="entry name" value="NUDIX"/>
    <property type="match status" value="1"/>
</dbReference>
<keyword evidence="3" id="KW-0479">Metal-binding</keyword>
<evidence type="ECO:0000313" key="8">
    <source>
        <dbReference type="EMBL" id="MDN2481033.1"/>
    </source>
</evidence>
<evidence type="ECO:0000256" key="6">
    <source>
        <dbReference type="SAM" id="Phobius"/>
    </source>
</evidence>
<dbReference type="PANTHER" id="PTHR43758">
    <property type="entry name" value="7,8-DIHYDRO-8-OXOGUANINE TRIPHOSPHATASE"/>
    <property type="match status" value="1"/>
</dbReference>
<dbReference type="InterPro" id="IPR000086">
    <property type="entry name" value="NUDIX_hydrolase_dom"/>
</dbReference>
<evidence type="ECO:0000256" key="1">
    <source>
        <dbReference type="ARBA" id="ARBA00001946"/>
    </source>
</evidence>
<dbReference type="PANTHER" id="PTHR43758:SF8">
    <property type="entry name" value="8-OXO-DGTP DIPHOSPHATASE YTKD-RELATED"/>
    <property type="match status" value="1"/>
</dbReference>
<sequence>MKQPLWIALLLYLFSSLVQAEDFSVPDSVRGSLCIVHADHKVVMVKETFSRKLSLPGGTISKGEDPKLTAQRETWEEAGLIVNPVQKLGYTDTAVVYECVPQSKVVAFAHRQGLKGKALPAWFAPHFGIEVKDVLAIEPLLVDASDYRYPEQWSAITQWVSEVTSYPTQYVEDLVSNGNAWQRFELRLLSNVYQLAEGQPLFKSLIGLCVLVSNLLLSPVFLGLSLVVAAWKGGVVVAQKLLFIQLLTVLMAVVAKFGFALPAPGQFLGLLSEQNIALSFPSVRAALLAATGTFVLRLVHMPLVILLSGFVLLFLACLGMFLQYQVFVTDILFGVALGYFVARHFFKLAVSQETQLAKVTQTKGAWFVLTLLAAVFAWTWYATSLLQVTALSGTVLLIMLCFGERPLAQAKLNPVLTSMSIALGYFLSEYLHTFVASSAVFSLLVEVLYMPVILTLIYVPSLIARKLNDKPK</sequence>
<evidence type="ECO:0000313" key="9">
    <source>
        <dbReference type="Proteomes" id="UP001169719"/>
    </source>
</evidence>
<feature type="transmembrane region" description="Helical" evidence="6">
    <location>
        <begin position="241"/>
        <end position="264"/>
    </location>
</feature>
<dbReference type="Gene3D" id="3.90.79.10">
    <property type="entry name" value="Nucleoside Triphosphate Pyrophosphohydrolase"/>
    <property type="match status" value="1"/>
</dbReference>
<name>A0ABT7XZ23_9VIBR</name>
<feature type="transmembrane region" description="Helical" evidence="6">
    <location>
        <begin position="362"/>
        <end position="380"/>
    </location>
</feature>
<dbReference type="SUPFAM" id="SSF55811">
    <property type="entry name" value="Nudix"/>
    <property type="match status" value="1"/>
</dbReference>
<comment type="caution">
    <text evidence="8">The sequence shown here is derived from an EMBL/GenBank/DDBJ whole genome shotgun (WGS) entry which is preliminary data.</text>
</comment>
<comment type="cofactor">
    <cofactor evidence="1">
        <name>Mg(2+)</name>
        <dbReference type="ChEBI" id="CHEBI:18420"/>
    </cofactor>
</comment>
<proteinExistence type="inferred from homology"/>
<gene>
    <name evidence="8" type="ORF">QWJ08_06460</name>
</gene>
<protein>
    <submittedName>
        <fullName evidence="8">NUDIX domain-containing protein</fullName>
    </submittedName>
</protein>
<organism evidence="8 9">
    <name type="scientific">Vibrio agarivorans</name>
    <dbReference type="NCBI Taxonomy" id="153622"/>
    <lineage>
        <taxon>Bacteria</taxon>
        <taxon>Pseudomonadati</taxon>
        <taxon>Pseudomonadota</taxon>
        <taxon>Gammaproteobacteria</taxon>
        <taxon>Vibrionales</taxon>
        <taxon>Vibrionaceae</taxon>
        <taxon>Vibrio</taxon>
    </lineage>
</organism>
<keyword evidence="6" id="KW-0812">Transmembrane</keyword>
<evidence type="ECO:0000259" key="7">
    <source>
        <dbReference type="PROSITE" id="PS51462"/>
    </source>
</evidence>
<feature type="domain" description="Nudix hydrolase" evidence="7">
    <location>
        <begin position="27"/>
        <end position="162"/>
    </location>
</feature>
<keyword evidence="9" id="KW-1185">Reference proteome</keyword>
<feature type="transmembrane region" description="Helical" evidence="6">
    <location>
        <begin position="276"/>
        <end position="296"/>
    </location>
</feature>
<evidence type="ECO:0000256" key="4">
    <source>
        <dbReference type="ARBA" id="ARBA00022801"/>
    </source>
</evidence>
<evidence type="ECO:0000256" key="2">
    <source>
        <dbReference type="ARBA" id="ARBA00005582"/>
    </source>
</evidence>
<dbReference type="EMBL" id="JAUEOZ010000001">
    <property type="protein sequence ID" value="MDN2481033.1"/>
    <property type="molecule type" value="Genomic_DNA"/>
</dbReference>
<keyword evidence="6" id="KW-0472">Membrane</keyword>
<dbReference type="InterPro" id="IPR020084">
    <property type="entry name" value="NUDIX_hydrolase_CS"/>
</dbReference>